<keyword evidence="1" id="KW-0378">Hydrolase</keyword>
<evidence type="ECO:0000313" key="2">
    <source>
        <dbReference type="Proteomes" id="UP000013776"/>
    </source>
</evidence>
<dbReference type="eggNOG" id="KOG2914">
    <property type="taxonomic scope" value="Eukaryota"/>
</dbReference>
<dbReference type="InterPro" id="IPR036412">
    <property type="entry name" value="HAD-like_sf"/>
</dbReference>
<dbReference type="PANTHER" id="PTHR18901">
    <property type="entry name" value="2-DEOXYGLUCOSE-6-PHOSPHATE PHOSPHATASE 2"/>
    <property type="match status" value="1"/>
</dbReference>
<gene>
    <name evidence="1" type="ORF">TAPDE_002902</name>
</gene>
<dbReference type="InterPro" id="IPR023214">
    <property type="entry name" value="HAD_sf"/>
</dbReference>
<dbReference type="GO" id="GO:0016791">
    <property type="term" value="F:phosphatase activity"/>
    <property type="evidence" value="ECO:0007669"/>
    <property type="project" value="TreeGrafter"/>
</dbReference>
<dbReference type="STRING" id="1097556.R4XAG4"/>
<proteinExistence type="predicted"/>
<dbReference type="SUPFAM" id="SSF56784">
    <property type="entry name" value="HAD-like"/>
    <property type="match status" value="1"/>
</dbReference>
<dbReference type="Gene3D" id="3.40.50.1000">
    <property type="entry name" value="HAD superfamily/HAD-like"/>
    <property type="match status" value="1"/>
</dbReference>
<name>R4XAG4_TAPDE</name>
<organism evidence="1 2">
    <name type="scientific">Taphrina deformans (strain PYCC 5710 / ATCC 11124 / CBS 356.35 / IMI 108563 / JCM 9778 / NBRC 8474)</name>
    <name type="common">Peach leaf curl fungus</name>
    <name type="synonym">Lalaria deformans</name>
    <dbReference type="NCBI Taxonomy" id="1097556"/>
    <lineage>
        <taxon>Eukaryota</taxon>
        <taxon>Fungi</taxon>
        <taxon>Dikarya</taxon>
        <taxon>Ascomycota</taxon>
        <taxon>Taphrinomycotina</taxon>
        <taxon>Taphrinomycetes</taxon>
        <taxon>Taphrinales</taxon>
        <taxon>Taphrinaceae</taxon>
        <taxon>Taphrina</taxon>
    </lineage>
</organism>
<dbReference type="PANTHER" id="PTHR18901:SF38">
    <property type="entry name" value="PSEUDOURIDINE-5'-PHOSPHATASE"/>
    <property type="match status" value="1"/>
</dbReference>
<dbReference type="Gene3D" id="1.10.150.240">
    <property type="entry name" value="Putative phosphatase, domain 2"/>
    <property type="match status" value="1"/>
</dbReference>
<protein>
    <submittedName>
        <fullName evidence="1">HAD superfamily hydrolase</fullName>
    </submittedName>
</protein>
<reference evidence="1 2" key="1">
    <citation type="journal article" date="2013" name="MBio">
        <title>Genome sequencing of the plant pathogen Taphrina deformans, the causal agent of peach leaf curl.</title>
        <authorList>
            <person name="Cisse O.H."/>
            <person name="Almeida J.M.G.C.F."/>
            <person name="Fonseca A."/>
            <person name="Kumar A.A."/>
            <person name="Salojaervi J."/>
            <person name="Overmyer K."/>
            <person name="Hauser P.M."/>
            <person name="Pagni M."/>
        </authorList>
    </citation>
    <scope>NUCLEOTIDE SEQUENCE [LARGE SCALE GENOMIC DNA]</scope>
    <source>
        <strain evidence="2">PYCC 5710 / ATCC 11124 / CBS 356.35 / IMI 108563 / JCM 9778 / NBRC 8474</strain>
    </source>
</reference>
<comment type="caution">
    <text evidence="1">The sequence shown here is derived from an EMBL/GenBank/DDBJ whole genome shotgun (WGS) entry which is preliminary data.</text>
</comment>
<dbReference type="AlphaFoldDB" id="R4XAG4"/>
<dbReference type="Proteomes" id="UP000013776">
    <property type="component" value="Unassembled WGS sequence"/>
</dbReference>
<dbReference type="SFLD" id="SFLDG01129">
    <property type="entry name" value="C1.5:_HAD__Beta-PGM__Phosphata"/>
    <property type="match status" value="1"/>
</dbReference>
<dbReference type="InterPro" id="IPR023198">
    <property type="entry name" value="PGP-like_dom2"/>
</dbReference>
<sequence>MPTIKACLFDMDGLLIDSERIYTLTTEQVLRDHGREPHFPALIKSDLMGRPGPEAATLFLRWAGLEEELGVEGYLARQATLQRALFPSVAPMPGAAALLDDLVQRRVELALATSSTTQNFHLKTSRLQDLFRVFGGNVICGDDERVRGRGKPEPDIFVHALEDINRGRRSRGQVEILPDECLVLEDGVPGVTAGLRAGNHVLWVPDEQILALHHDQVDQILGEKGKMVHSLEDFPWEYYGLK</sequence>
<dbReference type="VEuPathDB" id="FungiDB:TAPDE_002902"/>
<dbReference type="Pfam" id="PF00702">
    <property type="entry name" value="Hydrolase"/>
    <property type="match status" value="1"/>
</dbReference>
<evidence type="ECO:0000313" key="1">
    <source>
        <dbReference type="EMBL" id="CCG82757.1"/>
    </source>
</evidence>
<dbReference type="SFLD" id="SFLDS00003">
    <property type="entry name" value="Haloacid_Dehalogenase"/>
    <property type="match status" value="1"/>
</dbReference>
<accession>R4XAG4</accession>
<keyword evidence="2" id="KW-1185">Reference proteome</keyword>
<dbReference type="OrthoDB" id="40579at2759"/>
<dbReference type="EMBL" id="CAHR02000098">
    <property type="protein sequence ID" value="CCG82757.1"/>
    <property type="molecule type" value="Genomic_DNA"/>
</dbReference>